<dbReference type="OrthoDB" id="5131529at2"/>
<gene>
    <name evidence="2" type="ORF">EDD26_1179</name>
</gene>
<evidence type="ECO:0000313" key="3">
    <source>
        <dbReference type="Proteomes" id="UP000275456"/>
    </source>
</evidence>
<proteinExistence type="predicted"/>
<keyword evidence="3" id="KW-1185">Reference proteome</keyword>
<keyword evidence="1" id="KW-0732">Signal</keyword>
<feature type="chain" id="PRO_5017966679" evidence="1">
    <location>
        <begin position="27"/>
        <end position="118"/>
    </location>
</feature>
<organism evidence="2 3">
    <name type="scientific">Agrococcus jenensis</name>
    <dbReference type="NCBI Taxonomy" id="46353"/>
    <lineage>
        <taxon>Bacteria</taxon>
        <taxon>Bacillati</taxon>
        <taxon>Actinomycetota</taxon>
        <taxon>Actinomycetes</taxon>
        <taxon>Micrococcales</taxon>
        <taxon>Microbacteriaceae</taxon>
        <taxon>Agrococcus</taxon>
    </lineage>
</organism>
<evidence type="ECO:0000256" key="1">
    <source>
        <dbReference type="SAM" id="SignalP"/>
    </source>
</evidence>
<feature type="signal peptide" evidence="1">
    <location>
        <begin position="1"/>
        <end position="26"/>
    </location>
</feature>
<dbReference type="EMBL" id="RKHJ01000001">
    <property type="protein sequence ID" value="ROR65809.1"/>
    <property type="molecule type" value="Genomic_DNA"/>
</dbReference>
<protein>
    <submittedName>
        <fullName evidence="2">Uncharacterized protein</fullName>
    </submittedName>
</protein>
<dbReference type="Proteomes" id="UP000275456">
    <property type="component" value="Unassembled WGS sequence"/>
</dbReference>
<dbReference type="RefSeq" id="WP_123696861.1">
    <property type="nucleotide sequence ID" value="NZ_RKHJ01000001.1"/>
</dbReference>
<name>A0A3N2ARY1_9MICO</name>
<comment type="caution">
    <text evidence="2">The sequence shown here is derived from an EMBL/GenBank/DDBJ whole genome shotgun (WGS) entry which is preliminary data.</text>
</comment>
<sequence length="118" mass="12245">MKHLPAIAAAALAAATVLGVAAPANAAQPSAAAMNSEAYWESLGYGECTKYELPDGADIVWLPATAPSQQFSLLVLKAGSGAMANDVIPYPYDDGYAYLHSSGKDISHYISCLAPRLS</sequence>
<reference evidence="2 3" key="1">
    <citation type="submission" date="2018-11" db="EMBL/GenBank/DDBJ databases">
        <title>Sequencing the genomes of 1000 actinobacteria strains.</title>
        <authorList>
            <person name="Klenk H.-P."/>
        </authorList>
    </citation>
    <scope>NUCLEOTIDE SEQUENCE [LARGE SCALE GENOMIC DNA]</scope>
    <source>
        <strain evidence="2 3">DSM 9580</strain>
    </source>
</reference>
<evidence type="ECO:0000313" key="2">
    <source>
        <dbReference type="EMBL" id="ROR65809.1"/>
    </source>
</evidence>
<accession>A0A3N2ARY1</accession>
<dbReference type="AlphaFoldDB" id="A0A3N2ARY1"/>